<dbReference type="Pfam" id="PF02617">
    <property type="entry name" value="ClpS"/>
    <property type="match status" value="1"/>
</dbReference>
<dbReference type="SUPFAM" id="SSF54736">
    <property type="entry name" value="ClpS-like"/>
    <property type="match status" value="1"/>
</dbReference>
<evidence type="ECO:0000313" key="3">
    <source>
        <dbReference type="Proteomes" id="UP000195787"/>
    </source>
</evidence>
<dbReference type="InterPro" id="IPR014719">
    <property type="entry name" value="Ribosomal_bL12_C/ClpS-like"/>
</dbReference>
<protein>
    <submittedName>
        <fullName evidence="2">ATP-dependent Clp protease adaptor protein ClpS</fullName>
    </submittedName>
</protein>
<feature type="domain" description="Adaptor protein ClpS core" evidence="1">
    <location>
        <begin position="21"/>
        <end position="88"/>
    </location>
</feature>
<keyword evidence="2" id="KW-0645">Protease</keyword>
<proteinExistence type="predicted"/>
<dbReference type="NCBIfam" id="NF000668">
    <property type="entry name" value="PRK00033.1-1"/>
    <property type="match status" value="1"/>
</dbReference>
<keyword evidence="3" id="KW-1185">Reference proteome</keyword>
<accession>A0A1R4GK66</accession>
<dbReference type="Proteomes" id="UP000195787">
    <property type="component" value="Unassembled WGS sequence"/>
</dbReference>
<dbReference type="EMBL" id="FUHU01000045">
    <property type="protein sequence ID" value="SJM68483.1"/>
    <property type="molecule type" value="Genomic_DNA"/>
</dbReference>
<dbReference type="Gene3D" id="3.30.1390.10">
    <property type="match status" value="1"/>
</dbReference>
<name>A0A1R4GK66_9MICO</name>
<dbReference type="GO" id="GO:0030163">
    <property type="term" value="P:protein catabolic process"/>
    <property type="evidence" value="ECO:0007669"/>
    <property type="project" value="InterPro"/>
</dbReference>
<sequence length="93" mass="10451">MMADNAVLEELDTEALTTGGWITLVWDDPVNLMPYVTYVFRSYFGFSREKAQRLMLLVHNEGRAAVAAGDRETMERHVSAMHAYGLQATVEAL</sequence>
<evidence type="ECO:0000259" key="1">
    <source>
        <dbReference type="Pfam" id="PF02617"/>
    </source>
</evidence>
<reference evidence="2 3" key="1">
    <citation type="submission" date="2017-02" db="EMBL/GenBank/DDBJ databases">
        <authorList>
            <person name="Peterson S.W."/>
        </authorList>
    </citation>
    <scope>NUCLEOTIDE SEQUENCE [LARGE SCALE GENOMIC DNA]</scope>
    <source>
        <strain evidence="2 3">LMG 22410</strain>
    </source>
</reference>
<gene>
    <name evidence="2" type="ORF">CZ674_12640</name>
</gene>
<dbReference type="GO" id="GO:0006508">
    <property type="term" value="P:proteolysis"/>
    <property type="evidence" value="ECO:0007669"/>
    <property type="project" value="UniProtKB-KW"/>
</dbReference>
<keyword evidence="2" id="KW-0378">Hydrolase</keyword>
<evidence type="ECO:0000313" key="2">
    <source>
        <dbReference type="EMBL" id="SJM68483.1"/>
    </source>
</evidence>
<organism evidence="2 3">
    <name type="scientific">Agrococcus casei LMG 22410</name>
    <dbReference type="NCBI Taxonomy" id="1255656"/>
    <lineage>
        <taxon>Bacteria</taxon>
        <taxon>Bacillati</taxon>
        <taxon>Actinomycetota</taxon>
        <taxon>Actinomycetes</taxon>
        <taxon>Micrococcales</taxon>
        <taxon>Microbacteriaceae</taxon>
        <taxon>Agrococcus</taxon>
    </lineage>
</organism>
<dbReference type="GO" id="GO:0008233">
    <property type="term" value="F:peptidase activity"/>
    <property type="evidence" value="ECO:0007669"/>
    <property type="project" value="UniProtKB-KW"/>
</dbReference>
<dbReference type="AlphaFoldDB" id="A0A1R4GK66"/>
<dbReference type="InterPro" id="IPR003769">
    <property type="entry name" value="ClpS_core"/>
</dbReference>